<name>A0A4S8MSJ3_DENBC</name>
<organism evidence="2 3">
    <name type="scientific">Dendrothele bispora (strain CBS 962.96)</name>
    <dbReference type="NCBI Taxonomy" id="1314807"/>
    <lineage>
        <taxon>Eukaryota</taxon>
        <taxon>Fungi</taxon>
        <taxon>Dikarya</taxon>
        <taxon>Basidiomycota</taxon>
        <taxon>Agaricomycotina</taxon>
        <taxon>Agaricomycetes</taxon>
        <taxon>Agaricomycetidae</taxon>
        <taxon>Agaricales</taxon>
        <taxon>Agaricales incertae sedis</taxon>
        <taxon>Dendrothele</taxon>
    </lineage>
</organism>
<proteinExistence type="predicted"/>
<keyword evidence="3" id="KW-1185">Reference proteome</keyword>
<gene>
    <name evidence="2" type="ORF">K435DRAFT_849230</name>
</gene>
<dbReference type="EMBL" id="ML179044">
    <property type="protein sequence ID" value="THV06133.1"/>
    <property type="molecule type" value="Genomic_DNA"/>
</dbReference>
<feature type="compositionally biased region" description="Low complexity" evidence="1">
    <location>
        <begin position="368"/>
        <end position="382"/>
    </location>
</feature>
<feature type="compositionally biased region" description="Low complexity" evidence="1">
    <location>
        <begin position="435"/>
        <end position="446"/>
    </location>
</feature>
<feature type="region of interest" description="Disordered" evidence="1">
    <location>
        <begin position="353"/>
        <end position="383"/>
    </location>
</feature>
<feature type="region of interest" description="Disordered" evidence="1">
    <location>
        <begin position="426"/>
        <end position="460"/>
    </location>
</feature>
<protein>
    <submittedName>
        <fullName evidence="2">Uncharacterized protein</fullName>
    </submittedName>
</protein>
<sequence length="539" mass="56908">MKVQFVFGGDLGGLFILRLTPNDVPLSTHSQLFPADVLSDRANLRPTDGTVVLEPLIPTASPSALSTPPSTTGCESASGFCYGSQQEAARFPPLLTAPEHLVPLRSNEHLAVLMPKRLWKPLSGTRSTAQPVSASSSAVTTAANVVASCVMPGPPTPLLSSTPPVDPSYIPRGTFRLLNTRPRLPPSSFLATPLPPPLLGITMTILSPHSRISITESLSAMEIPSAAISSDQTEDKVSNEKRADHGSNESSSKQRSRSYSILGFPTSLIPSSSTSDSCSMFVTAVTPVVQPVVLPSEDGLSVLLGFPLCVPAFVKPVSQADSDLSRASQEQRLHPFPVYFIDLLRARLEDPFTTPTDSDASGTVVYDSSSSPTSTSGASIGGNLMSGQNQMTWMIRLPESTSSMSSNSNCSEAVQSDVIQASAPLSDPSSLVTFSDGNSDSTSSSDVGHEDEQVSSSNEDEATLTFFDKSSPQSPLCFSEEFLLQEGIELLGGDDLDPFAELYKTPSEECLSASSPEDTIELAGGPSSELDQQDVDADG</sequence>
<feature type="region of interest" description="Disordered" evidence="1">
    <location>
        <begin position="507"/>
        <end position="539"/>
    </location>
</feature>
<dbReference type="Proteomes" id="UP000297245">
    <property type="component" value="Unassembled WGS sequence"/>
</dbReference>
<accession>A0A4S8MSJ3</accession>
<feature type="region of interest" description="Disordered" evidence="1">
    <location>
        <begin position="226"/>
        <end position="257"/>
    </location>
</feature>
<evidence type="ECO:0000313" key="3">
    <source>
        <dbReference type="Proteomes" id="UP000297245"/>
    </source>
</evidence>
<evidence type="ECO:0000256" key="1">
    <source>
        <dbReference type="SAM" id="MobiDB-lite"/>
    </source>
</evidence>
<evidence type="ECO:0000313" key="2">
    <source>
        <dbReference type="EMBL" id="THV06133.1"/>
    </source>
</evidence>
<feature type="compositionally biased region" description="Basic and acidic residues" evidence="1">
    <location>
        <begin position="233"/>
        <end position="247"/>
    </location>
</feature>
<reference evidence="2 3" key="1">
    <citation type="journal article" date="2019" name="Nat. Ecol. Evol.">
        <title>Megaphylogeny resolves global patterns of mushroom evolution.</title>
        <authorList>
            <person name="Varga T."/>
            <person name="Krizsan K."/>
            <person name="Foldi C."/>
            <person name="Dima B."/>
            <person name="Sanchez-Garcia M."/>
            <person name="Sanchez-Ramirez S."/>
            <person name="Szollosi G.J."/>
            <person name="Szarkandi J.G."/>
            <person name="Papp V."/>
            <person name="Albert L."/>
            <person name="Andreopoulos W."/>
            <person name="Angelini C."/>
            <person name="Antonin V."/>
            <person name="Barry K.W."/>
            <person name="Bougher N.L."/>
            <person name="Buchanan P."/>
            <person name="Buyck B."/>
            <person name="Bense V."/>
            <person name="Catcheside P."/>
            <person name="Chovatia M."/>
            <person name="Cooper J."/>
            <person name="Damon W."/>
            <person name="Desjardin D."/>
            <person name="Finy P."/>
            <person name="Geml J."/>
            <person name="Haridas S."/>
            <person name="Hughes K."/>
            <person name="Justo A."/>
            <person name="Karasinski D."/>
            <person name="Kautmanova I."/>
            <person name="Kiss B."/>
            <person name="Kocsube S."/>
            <person name="Kotiranta H."/>
            <person name="LaButti K.M."/>
            <person name="Lechner B.E."/>
            <person name="Liimatainen K."/>
            <person name="Lipzen A."/>
            <person name="Lukacs Z."/>
            <person name="Mihaltcheva S."/>
            <person name="Morgado L.N."/>
            <person name="Niskanen T."/>
            <person name="Noordeloos M.E."/>
            <person name="Ohm R.A."/>
            <person name="Ortiz-Santana B."/>
            <person name="Ovrebo C."/>
            <person name="Racz N."/>
            <person name="Riley R."/>
            <person name="Savchenko A."/>
            <person name="Shiryaev A."/>
            <person name="Soop K."/>
            <person name="Spirin V."/>
            <person name="Szebenyi C."/>
            <person name="Tomsovsky M."/>
            <person name="Tulloss R.E."/>
            <person name="Uehling J."/>
            <person name="Grigoriev I.V."/>
            <person name="Vagvolgyi C."/>
            <person name="Papp T."/>
            <person name="Martin F.M."/>
            <person name="Miettinen O."/>
            <person name="Hibbett D.S."/>
            <person name="Nagy L.G."/>
        </authorList>
    </citation>
    <scope>NUCLEOTIDE SEQUENCE [LARGE SCALE GENOMIC DNA]</scope>
    <source>
        <strain evidence="2 3">CBS 962.96</strain>
    </source>
</reference>
<feature type="compositionally biased region" description="Low complexity" evidence="1">
    <location>
        <begin position="248"/>
        <end position="257"/>
    </location>
</feature>
<dbReference type="AlphaFoldDB" id="A0A4S8MSJ3"/>